<dbReference type="GO" id="GO:0003676">
    <property type="term" value="F:nucleic acid binding"/>
    <property type="evidence" value="ECO:0007669"/>
    <property type="project" value="InterPro"/>
</dbReference>
<evidence type="ECO:0000313" key="3">
    <source>
        <dbReference type="EMBL" id="CAB4704281.1"/>
    </source>
</evidence>
<dbReference type="EMBL" id="CAEZZN010000013">
    <property type="protein sequence ID" value="CAB4764468.1"/>
    <property type="molecule type" value="Genomic_DNA"/>
</dbReference>
<sequence length="135" mass="15375">MAERHVEIPEQVVQVDDELFVKIIDIDLERRRISLSLKQANEGHEIEIEAFDPTQYGMAARYDAAGNFIYPEGFDSDSQEWKPGYETQREEWEKQYAQAQERFMAHKKQKAEAKAADAAATPADETAAEEVPAAE</sequence>
<feature type="region of interest" description="Disordered" evidence="1">
    <location>
        <begin position="103"/>
        <end position="135"/>
    </location>
</feature>
<dbReference type="SUPFAM" id="SSF50249">
    <property type="entry name" value="Nucleic acid-binding proteins"/>
    <property type="match status" value="1"/>
</dbReference>
<dbReference type="PROSITE" id="PS50126">
    <property type="entry name" value="S1"/>
    <property type="match status" value="1"/>
</dbReference>
<dbReference type="EMBL" id="CAEZYA010000017">
    <property type="protein sequence ID" value="CAB4704281.1"/>
    <property type="molecule type" value="Genomic_DNA"/>
</dbReference>
<dbReference type="Gene3D" id="2.40.50.140">
    <property type="entry name" value="Nucleic acid-binding proteins"/>
    <property type="match status" value="1"/>
</dbReference>
<evidence type="ECO:0000259" key="2">
    <source>
        <dbReference type="PROSITE" id="PS50126"/>
    </source>
</evidence>
<feature type="domain" description="S1 motif" evidence="2">
    <location>
        <begin position="1"/>
        <end position="38"/>
    </location>
</feature>
<dbReference type="Pfam" id="PF00575">
    <property type="entry name" value="S1"/>
    <property type="match status" value="1"/>
</dbReference>
<gene>
    <name evidence="3" type="ORF">UFOPK2627_00666</name>
    <name evidence="4" type="ORF">UFOPK2879_00539</name>
    <name evidence="5" type="ORF">UFOPK3288_00487</name>
</gene>
<dbReference type="InterPro" id="IPR003029">
    <property type="entry name" value="S1_domain"/>
</dbReference>
<dbReference type="InterPro" id="IPR012340">
    <property type="entry name" value="NA-bd_OB-fold"/>
</dbReference>
<protein>
    <submittedName>
        <fullName evidence="5">Unannotated protein</fullName>
    </submittedName>
</protein>
<proteinExistence type="predicted"/>
<evidence type="ECO:0000313" key="5">
    <source>
        <dbReference type="EMBL" id="CAB4854268.1"/>
    </source>
</evidence>
<reference evidence="5" key="1">
    <citation type="submission" date="2020-05" db="EMBL/GenBank/DDBJ databases">
        <authorList>
            <person name="Chiriac C."/>
            <person name="Salcher M."/>
            <person name="Ghai R."/>
            <person name="Kavagutti S V."/>
        </authorList>
    </citation>
    <scope>NUCLEOTIDE SEQUENCE</scope>
</reference>
<dbReference type="AlphaFoldDB" id="A0A6J7CBQ4"/>
<name>A0A6J7CBQ4_9ZZZZ</name>
<organism evidence="5">
    <name type="scientific">freshwater metagenome</name>
    <dbReference type="NCBI Taxonomy" id="449393"/>
    <lineage>
        <taxon>unclassified sequences</taxon>
        <taxon>metagenomes</taxon>
        <taxon>ecological metagenomes</taxon>
    </lineage>
</organism>
<dbReference type="EMBL" id="CAFBLC010000012">
    <property type="protein sequence ID" value="CAB4854268.1"/>
    <property type="molecule type" value="Genomic_DNA"/>
</dbReference>
<accession>A0A6J7CBQ4</accession>
<evidence type="ECO:0000313" key="4">
    <source>
        <dbReference type="EMBL" id="CAB4764468.1"/>
    </source>
</evidence>
<evidence type="ECO:0000256" key="1">
    <source>
        <dbReference type="SAM" id="MobiDB-lite"/>
    </source>
</evidence>
<feature type="compositionally biased region" description="Low complexity" evidence="1">
    <location>
        <begin position="116"/>
        <end position="135"/>
    </location>
</feature>